<evidence type="ECO:0000256" key="1">
    <source>
        <dbReference type="SAM" id="MobiDB-lite"/>
    </source>
</evidence>
<dbReference type="RefSeq" id="WP_224191069.1">
    <property type="nucleotide sequence ID" value="NZ_JAIRAU010000005.1"/>
</dbReference>
<feature type="region of interest" description="Disordered" evidence="1">
    <location>
        <begin position="64"/>
        <end position="83"/>
    </location>
</feature>
<reference evidence="2" key="1">
    <citation type="submission" date="2021-08" db="EMBL/GenBank/DDBJ databases">
        <authorList>
            <person name="Stevens D.C."/>
        </authorList>
    </citation>
    <scope>NUCLEOTIDE SEQUENCE</scope>
    <source>
        <strain evidence="2">DSM 53165</strain>
    </source>
</reference>
<protein>
    <submittedName>
        <fullName evidence="2">Uncharacterized protein</fullName>
    </submittedName>
</protein>
<evidence type="ECO:0000313" key="3">
    <source>
        <dbReference type="Proteomes" id="UP001139031"/>
    </source>
</evidence>
<proteinExistence type="predicted"/>
<feature type="compositionally biased region" description="Pro residues" evidence="1">
    <location>
        <begin position="104"/>
        <end position="115"/>
    </location>
</feature>
<accession>A0ABS7TMD0</accession>
<evidence type="ECO:0000313" key="2">
    <source>
        <dbReference type="EMBL" id="MBZ5709292.1"/>
    </source>
</evidence>
<keyword evidence="3" id="KW-1185">Reference proteome</keyword>
<sequence>MAGQSTDEPRVHTLVILSSDGAPLVTEQFTSLVAFYRRLKIHARKNRGRMYRYLFDGEFYTEPAEDEPADADNAPPAESPREAVTAEVVERPAAMSSAAARSALPPPPPAAPQARPPSSRAVVAAQLPSSSTLQTIMNQPVSQDTRDVLAVAQLAHHMLCDSYARAAQVQAQVLGQVNDAVQGFLANNQRLAEQTCHLQDRFQEAMESVDLLEAERRMLEYQQLAHQLQHQQATYDAEMMAMAHRQYRGSRWSEFLDGVLDFFVPQDQDPK</sequence>
<comment type="caution">
    <text evidence="2">The sequence shown here is derived from an EMBL/GenBank/DDBJ whole genome shotgun (WGS) entry which is preliminary data.</text>
</comment>
<dbReference type="EMBL" id="JAIRAU010000005">
    <property type="protein sequence ID" value="MBZ5709292.1"/>
    <property type="molecule type" value="Genomic_DNA"/>
</dbReference>
<dbReference type="Proteomes" id="UP001139031">
    <property type="component" value="Unassembled WGS sequence"/>
</dbReference>
<feature type="region of interest" description="Disordered" evidence="1">
    <location>
        <begin position="95"/>
        <end position="121"/>
    </location>
</feature>
<organism evidence="2 3">
    <name type="scientific">Nannocystis pusilla</name>
    <dbReference type="NCBI Taxonomy" id="889268"/>
    <lineage>
        <taxon>Bacteria</taxon>
        <taxon>Pseudomonadati</taxon>
        <taxon>Myxococcota</taxon>
        <taxon>Polyangia</taxon>
        <taxon>Nannocystales</taxon>
        <taxon>Nannocystaceae</taxon>
        <taxon>Nannocystis</taxon>
    </lineage>
</organism>
<name>A0ABS7TMD0_9BACT</name>
<gene>
    <name evidence="2" type="ORF">K7C98_08460</name>
</gene>